<accession>A0ABP7HPD6</accession>
<evidence type="ECO:0000256" key="1">
    <source>
        <dbReference type="SAM" id="MobiDB-lite"/>
    </source>
</evidence>
<feature type="region of interest" description="Disordered" evidence="1">
    <location>
        <begin position="47"/>
        <end position="76"/>
    </location>
</feature>
<evidence type="ECO:0000313" key="2">
    <source>
        <dbReference type="EMBL" id="GAA3799625.1"/>
    </source>
</evidence>
<dbReference type="EMBL" id="BAABDE010000017">
    <property type="protein sequence ID" value="GAA3799625.1"/>
    <property type="molecule type" value="Genomic_DNA"/>
</dbReference>
<organism evidence="2 3">
    <name type="scientific">Streptomyces coacervatus</name>
    <dbReference type="NCBI Taxonomy" id="647381"/>
    <lineage>
        <taxon>Bacteria</taxon>
        <taxon>Bacillati</taxon>
        <taxon>Actinomycetota</taxon>
        <taxon>Actinomycetes</taxon>
        <taxon>Kitasatosporales</taxon>
        <taxon>Streptomycetaceae</taxon>
        <taxon>Streptomyces</taxon>
    </lineage>
</organism>
<sequence>MHATVSSIFACSPLGQLTDCGRPGVHLDGLEEAGARLWPAACGLVGSGDEDEPDCVPDSPPAWPRTVDIGSAPGAR</sequence>
<protein>
    <submittedName>
        <fullName evidence="2">Uncharacterized protein</fullName>
    </submittedName>
</protein>
<comment type="caution">
    <text evidence="2">The sequence shown here is derived from an EMBL/GenBank/DDBJ whole genome shotgun (WGS) entry which is preliminary data.</text>
</comment>
<gene>
    <name evidence="2" type="ORF">GCM10022403_037110</name>
</gene>
<evidence type="ECO:0000313" key="3">
    <source>
        <dbReference type="Proteomes" id="UP001501009"/>
    </source>
</evidence>
<keyword evidence="3" id="KW-1185">Reference proteome</keyword>
<name>A0ABP7HPD6_9ACTN</name>
<reference evidence="3" key="1">
    <citation type="journal article" date="2019" name="Int. J. Syst. Evol. Microbiol.">
        <title>The Global Catalogue of Microorganisms (GCM) 10K type strain sequencing project: providing services to taxonomists for standard genome sequencing and annotation.</title>
        <authorList>
            <consortium name="The Broad Institute Genomics Platform"/>
            <consortium name="The Broad Institute Genome Sequencing Center for Infectious Disease"/>
            <person name="Wu L."/>
            <person name="Ma J."/>
        </authorList>
    </citation>
    <scope>NUCLEOTIDE SEQUENCE [LARGE SCALE GENOMIC DNA]</scope>
    <source>
        <strain evidence="3">JCM 17138</strain>
    </source>
</reference>
<dbReference type="Proteomes" id="UP001501009">
    <property type="component" value="Unassembled WGS sequence"/>
</dbReference>
<proteinExistence type="predicted"/>